<dbReference type="SUPFAM" id="SSF56214">
    <property type="entry name" value="4'-phosphopantetheinyl transferase"/>
    <property type="match status" value="1"/>
</dbReference>
<dbReference type="InterPro" id="IPR037143">
    <property type="entry name" value="4-PPantetheinyl_Trfase_dom_sf"/>
</dbReference>
<comment type="function">
    <text evidence="8">Transfers the 4'-phosphopantetheine moiety from coenzyme A to a Ser of acyl-carrier-protein.</text>
</comment>
<evidence type="ECO:0000256" key="3">
    <source>
        <dbReference type="ARBA" id="ARBA00022723"/>
    </source>
</evidence>
<name>A0A0K8J477_9FIRM</name>
<comment type="subcellular location">
    <subcellularLocation>
        <location evidence="8">Cytoplasm</location>
    </subcellularLocation>
</comment>
<evidence type="ECO:0000256" key="6">
    <source>
        <dbReference type="ARBA" id="ARBA00023098"/>
    </source>
</evidence>
<evidence type="ECO:0000256" key="1">
    <source>
        <dbReference type="ARBA" id="ARBA00022516"/>
    </source>
</evidence>
<evidence type="ECO:0000313" key="11">
    <source>
        <dbReference type="Proteomes" id="UP000196053"/>
    </source>
</evidence>
<dbReference type="Gene3D" id="3.90.470.20">
    <property type="entry name" value="4'-phosphopantetheinyl transferase domain"/>
    <property type="match status" value="1"/>
</dbReference>
<reference evidence="11" key="1">
    <citation type="submission" date="2015-09" db="EMBL/GenBank/DDBJ databases">
        <authorList>
            <person name="Wibberg D."/>
        </authorList>
    </citation>
    <scope>NUCLEOTIDE SEQUENCE [LARGE SCALE GENOMIC DNA]</scope>
    <source>
        <strain evidence="11">SD1D</strain>
    </source>
</reference>
<accession>A0A0K8J477</accession>
<evidence type="ECO:0000313" key="10">
    <source>
        <dbReference type="EMBL" id="CUH92282.1"/>
    </source>
</evidence>
<keyword evidence="5 8" id="KW-0460">Magnesium</keyword>
<comment type="cofactor">
    <cofactor evidence="8">
        <name>Mg(2+)</name>
        <dbReference type="ChEBI" id="CHEBI:18420"/>
    </cofactor>
</comment>
<evidence type="ECO:0000256" key="2">
    <source>
        <dbReference type="ARBA" id="ARBA00022679"/>
    </source>
</evidence>
<proteinExistence type="inferred from homology"/>
<sequence length="124" mass="13851">MRSVITGIGVDLIEIERVALACQKEGFLNRCFTEDEIKLIDNKWSKAAGNFAVKEAVAKMFGTGFRKISLKEIEVLRDELGRPYVNLYGNAAKLAHEQEITTIHVSITNTKEYANAFVVGEKLC</sequence>
<dbReference type="InterPro" id="IPR008278">
    <property type="entry name" value="4-PPantetheinyl_Trfase_dom"/>
</dbReference>
<organism evidence="10 11">
    <name type="scientific">Herbinix luporum</name>
    <dbReference type="NCBI Taxonomy" id="1679721"/>
    <lineage>
        <taxon>Bacteria</taxon>
        <taxon>Bacillati</taxon>
        <taxon>Bacillota</taxon>
        <taxon>Clostridia</taxon>
        <taxon>Lachnospirales</taxon>
        <taxon>Lachnospiraceae</taxon>
        <taxon>Herbinix</taxon>
    </lineage>
</organism>
<dbReference type="EC" id="2.7.8.7" evidence="8"/>
<dbReference type="NCBIfam" id="TIGR00556">
    <property type="entry name" value="pantethn_trn"/>
    <property type="match status" value="1"/>
</dbReference>
<comment type="catalytic activity">
    <reaction evidence="8">
        <text>apo-[ACP] + CoA = holo-[ACP] + adenosine 3',5'-bisphosphate + H(+)</text>
        <dbReference type="Rhea" id="RHEA:12068"/>
        <dbReference type="Rhea" id="RHEA-COMP:9685"/>
        <dbReference type="Rhea" id="RHEA-COMP:9690"/>
        <dbReference type="ChEBI" id="CHEBI:15378"/>
        <dbReference type="ChEBI" id="CHEBI:29999"/>
        <dbReference type="ChEBI" id="CHEBI:57287"/>
        <dbReference type="ChEBI" id="CHEBI:58343"/>
        <dbReference type="ChEBI" id="CHEBI:64479"/>
        <dbReference type="EC" id="2.7.8.7"/>
    </reaction>
</comment>
<dbReference type="GO" id="GO:0005737">
    <property type="term" value="C:cytoplasm"/>
    <property type="evidence" value="ECO:0007669"/>
    <property type="project" value="UniProtKB-SubCell"/>
</dbReference>
<dbReference type="GO" id="GO:0000287">
    <property type="term" value="F:magnesium ion binding"/>
    <property type="evidence" value="ECO:0007669"/>
    <property type="project" value="UniProtKB-UniRule"/>
</dbReference>
<keyword evidence="7 8" id="KW-0275">Fatty acid biosynthesis</keyword>
<dbReference type="GO" id="GO:0008897">
    <property type="term" value="F:holo-[acyl-carrier-protein] synthase activity"/>
    <property type="evidence" value="ECO:0007669"/>
    <property type="project" value="UniProtKB-UniRule"/>
</dbReference>
<protein>
    <recommendedName>
        <fullName evidence="8">Holo-[acyl-carrier-protein] synthase</fullName>
        <shortName evidence="8">Holo-ACP synthase</shortName>
        <ecNumber evidence="8">2.7.8.7</ecNumber>
    </recommendedName>
    <alternativeName>
        <fullName evidence="8">4'-phosphopantetheinyl transferase AcpS</fullName>
    </alternativeName>
</protein>
<dbReference type="AlphaFoldDB" id="A0A0K8J477"/>
<feature type="domain" description="4'-phosphopantetheinyl transferase" evidence="9">
    <location>
        <begin position="7"/>
        <end position="97"/>
    </location>
</feature>
<dbReference type="NCBIfam" id="TIGR00516">
    <property type="entry name" value="acpS"/>
    <property type="match status" value="1"/>
</dbReference>
<dbReference type="InterPro" id="IPR002582">
    <property type="entry name" value="ACPS"/>
</dbReference>
<dbReference type="HAMAP" id="MF_00101">
    <property type="entry name" value="AcpS"/>
    <property type="match status" value="1"/>
</dbReference>
<dbReference type="InterPro" id="IPR004568">
    <property type="entry name" value="Ppantetheine-prot_Trfase_dom"/>
</dbReference>
<keyword evidence="11" id="KW-1185">Reference proteome</keyword>
<evidence type="ECO:0000256" key="5">
    <source>
        <dbReference type="ARBA" id="ARBA00022842"/>
    </source>
</evidence>
<dbReference type="Proteomes" id="UP000196053">
    <property type="component" value="Chromosome I"/>
</dbReference>
<dbReference type="KEGG" id="hsd:SD1D_0734"/>
<feature type="binding site" evidence="8">
    <location>
        <position position="11"/>
    </location>
    <ligand>
        <name>Mg(2+)</name>
        <dbReference type="ChEBI" id="CHEBI:18420"/>
    </ligand>
</feature>
<keyword evidence="1 8" id="KW-0444">Lipid biosynthesis</keyword>
<keyword evidence="2 8" id="KW-0808">Transferase</keyword>
<evidence type="ECO:0000256" key="7">
    <source>
        <dbReference type="ARBA" id="ARBA00023160"/>
    </source>
</evidence>
<keyword evidence="3 8" id="KW-0479">Metal-binding</keyword>
<keyword evidence="4 8" id="KW-0276">Fatty acid metabolism</keyword>
<feature type="binding site" evidence="8">
    <location>
        <position position="55"/>
    </location>
    <ligand>
        <name>Mg(2+)</name>
        <dbReference type="ChEBI" id="CHEBI:18420"/>
    </ligand>
</feature>
<evidence type="ECO:0000256" key="8">
    <source>
        <dbReference type="HAMAP-Rule" id="MF_00101"/>
    </source>
</evidence>
<evidence type="ECO:0000259" key="9">
    <source>
        <dbReference type="Pfam" id="PF01648"/>
    </source>
</evidence>
<dbReference type="EMBL" id="LN879430">
    <property type="protein sequence ID" value="CUH92282.1"/>
    <property type="molecule type" value="Genomic_DNA"/>
</dbReference>
<keyword evidence="6 8" id="KW-0443">Lipid metabolism</keyword>
<keyword evidence="8" id="KW-0963">Cytoplasm</keyword>
<dbReference type="GO" id="GO:0006633">
    <property type="term" value="P:fatty acid biosynthetic process"/>
    <property type="evidence" value="ECO:0007669"/>
    <property type="project" value="UniProtKB-UniRule"/>
</dbReference>
<gene>
    <name evidence="8" type="primary">acpS</name>
    <name evidence="10" type="ORF">SD1D_0734</name>
</gene>
<evidence type="ECO:0000256" key="4">
    <source>
        <dbReference type="ARBA" id="ARBA00022832"/>
    </source>
</evidence>
<dbReference type="Pfam" id="PF01648">
    <property type="entry name" value="ACPS"/>
    <property type="match status" value="1"/>
</dbReference>
<comment type="similarity">
    <text evidence="8">Belongs to the P-Pant transferase superfamily. AcpS family.</text>
</comment>